<dbReference type="Gene3D" id="3.30.200.20">
    <property type="entry name" value="Phosphorylase Kinase, domain 1"/>
    <property type="match status" value="1"/>
</dbReference>
<dbReference type="SUPFAM" id="SSF56112">
    <property type="entry name" value="Protein kinase-like (PK-like)"/>
    <property type="match status" value="1"/>
</dbReference>
<evidence type="ECO:0000256" key="6">
    <source>
        <dbReference type="ARBA" id="ARBA00022840"/>
    </source>
</evidence>
<keyword evidence="5" id="KW-0418">Kinase</keyword>
<dbReference type="Proteomes" id="UP000032452">
    <property type="component" value="Unassembled WGS sequence"/>
</dbReference>
<evidence type="ECO:0000256" key="2">
    <source>
        <dbReference type="ARBA" id="ARBA00022527"/>
    </source>
</evidence>
<dbReference type="EMBL" id="JYON01000021">
    <property type="protein sequence ID" value="KJH70547.1"/>
    <property type="molecule type" value="Genomic_DNA"/>
</dbReference>
<evidence type="ECO:0000256" key="5">
    <source>
        <dbReference type="ARBA" id="ARBA00022777"/>
    </source>
</evidence>
<dbReference type="EC" id="2.7.11.1" evidence="1"/>
<organism evidence="11 12">
    <name type="scientific">Aliterella atlantica CENA595</name>
    <dbReference type="NCBI Taxonomy" id="1618023"/>
    <lineage>
        <taxon>Bacteria</taxon>
        <taxon>Bacillati</taxon>
        <taxon>Cyanobacteriota</taxon>
        <taxon>Cyanophyceae</taxon>
        <taxon>Chroococcidiopsidales</taxon>
        <taxon>Aliterellaceae</taxon>
        <taxon>Aliterella</taxon>
    </lineage>
</organism>
<dbReference type="RefSeq" id="WP_045055961.1">
    <property type="nucleotide sequence ID" value="NZ_CAWMDP010000008.1"/>
</dbReference>
<accession>A0A0D8ZQC0</accession>
<feature type="domain" description="Protein kinase" evidence="10">
    <location>
        <begin position="37"/>
        <end position="298"/>
    </location>
</feature>
<dbReference type="InterPro" id="IPR000719">
    <property type="entry name" value="Prot_kinase_dom"/>
</dbReference>
<keyword evidence="3" id="KW-0808">Transferase</keyword>
<evidence type="ECO:0000259" key="10">
    <source>
        <dbReference type="PROSITE" id="PS50011"/>
    </source>
</evidence>
<proteinExistence type="predicted"/>
<evidence type="ECO:0000256" key="3">
    <source>
        <dbReference type="ARBA" id="ARBA00022679"/>
    </source>
</evidence>
<dbReference type="PROSITE" id="PS00107">
    <property type="entry name" value="PROTEIN_KINASE_ATP"/>
    <property type="match status" value="1"/>
</dbReference>
<evidence type="ECO:0000313" key="12">
    <source>
        <dbReference type="Proteomes" id="UP000032452"/>
    </source>
</evidence>
<dbReference type="PANTHER" id="PTHR24363:SF0">
    <property type="entry name" value="SERINE_THREONINE KINASE LIKE DOMAIN CONTAINING 1"/>
    <property type="match status" value="1"/>
</dbReference>
<keyword evidence="6 9" id="KW-0067">ATP-binding</keyword>
<evidence type="ECO:0000256" key="7">
    <source>
        <dbReference type="ARBA" id="ARBA00047899"/>
    </source>
</evidence>
<dbReference type="Gene3D" id="1.10.510.10">
    <property type="entry name" value="Transferase(Phosphotransferase) domain 1"/>
    <property type="match status" value="1"/>
</dbReference>
<name>A0A0D8ZQC0_9CYAN</name>
<dbReference type="OrthoDB" id="507628at2"/>
<dbReference type="InterPro" id="IPR011009">
    <property type="entry name" value="Kinase-like_dom_sf"/>
</dbReference>
<gene>
    <name evidence="11" type="ORF">UH38_17410</name>
</gene>
<dbReference type="PROSITE" id="PS50011">
    <property type="entry name" value="PROTEIN_KINASE_DOM"/>
    <property type="match status" value="1"/>
</dbReference>
<protein>
    <recommendedName>
        <fullName evidence="1">non-specific serine/threonine protein kinase</fullName>
        <ecNumber evidence="1">2.7.11.1</ecNumber>
    </recommendedName>
</protein>
<evidence type="ECO:0000256" key="8">
    <source>
        <dbReference type="ARBA" id="ARBA00048679"/>
    </source>
</evidence>
<dbReference type="AlphaFoldDB" id="A0A0D8ZQC0"/>
<sequence length="521" mass="58940">MPLYCTKNHANQNGSSFCTSCGEVLWLPKGYILASRYRIVQQLGHGGFGRTYLAEDLHRFNERCVLKQFAPQEQNPSQLEKAKTLFAREASALYRLKHPQLPGFREFFTVDLGMISGWFLAQDYIEGKTYSDLPKPLSEAEVTTLVCQLLPVLDYIHAQGTIHRDISPDNLILRSSDREPVLIDFGGVKQLVTSSLNGRGQVITRLGKQGYAPEEQMRLGEVSPSSDLYALAVTALVLLTDKPPEELYDARKGVWLWRKEIRVSHQLEKVLKKMLAYKPSDRYQTAKAVLADLRSPIIPSAPTNISRLTTVNVVGEINQQQPQVKQQIALPTIKLGWLRGAATKVIGAALVVYIGMNALPWFSSLLQTIPTVKLPSATVSDAQVEAMVSRRQALKVSSRFFNLAVNEAFYQQHPELKGRSIKRDRGDEHLRADWYKIGNDLLNKLEKNLTPAARSKLGKYSSSDRAIWQAKVESKQIIEQTDRQFYQLFPRQQGKALNQKTYKQIWYALAAERVSQLEKRN</sequence>
<dbReference type="GO" id="GO:0005524">
    <property type="term" value="F:ATP binding"/>
    <property type="evidence" value="ECO:0007669"/>
    <property type="project" value="UniProtKB-UniRule"/>
</dbReference>
<evidence type="ECO:0000313" key="11">
    <source>
        <dbReference type="EMBL" id="KJH70547.1"/>
    </source>
</evidence>
<keyword evidence="12" id="KW-1185">Reference proteome</keyword>
<dbReference type="GO" id="GO:0004674">
    <property type="term" value="F:protein serine/threonine kinase activity"/>
    <property type="evidence" value="ECO:0007669"/>
    <property type="project" value="UniProtKB-KW"/>
</dbReference>
<feature type="binding site" evidence="9">
    <location>
        <position position="67"/>
    </location>
    <ligand>
        <name>ATP</name>
        <dbReference type="ChEBI" id="CHEBI:30616"/>
    </ligand>
</feature>
<dbReference type="PATRIC" id="fig|1618023.3.peg.551"/>
<keyword evidence="2" id="KW-0723">Serine/threonine-protein kinase</keyword>
<evidence type="ECO:0000256" key="1">
    <source>
        <dbReference type="ARBA" id="ARBA00012513"/>
    </source>
</evidence>
<dbReference type="CDD" id="cd14014">
    <property type="entry name" value="STKc_PknB_like"/>
    <property type="match status" value="1"/>
</dbReference>
<comment type="caution">
    <text evidence="11">The sequence shown here is derived from an EMBL/GenBank/DDBJ whole genome shotgun (WGS) entry which is preliminary data.</text>
</comment>
<evidence type="ECO:0000256" key="9">
    <source>
        <dbReference type="PROSITE-ProRule" id="PRU10141"/>
    </source>
</evidence>
<keyword evidence="4 9" id="KW-0547">Nucleotide-binding</keyword>
<dbReference type="Pfam" id="PF00069">
    <property type="entry name" value="Pkinase"/>
    <property type="match status" value="1"/>
</dbReference>
<dbReference type="SMART" id="SM00220">
    <property type="entry name" value="S_TKc"/>
    <property type="match status" value="1"/>
</dbReference>
<dbReference type="STRING" id="1618023.UH38_17410"/>
<comment type="catalytic activity">
    <reaction evidence="7">
        <text>L-threonyl-[protein] + ATP = O-phospho-L-threonyl-[protein] + ADP + H(+)</text>
        <dbReference type="Rhea" id="RHEA:46608"/>
        <dbReference type="Rhea" id="RHEA-COMP:11060"/>
        <dbReference type="Rhea" id="RHEA-COMP:11605"/>
        <dbReference type="ChEBI" id="CHEBI:15378"/>
        <dbReference type="ChEBI" id="CHEBI:30013"/>
        <dbReference type="ChEBI" id="CHEBI:30616"/>
        <dbReference type="ChEBI" id="CHEBI:61977"/>
        <dbReference type="ChEBI" id="CHEBI:456216"/>
        <dbReference type="EC" id="2.7.11.1"/>
    </reaction>
</comment>
<evidence type="ECO:0000256" key="4">
    <source>
        <dbReference type="ARBA" id="ARBA00022741"/>
    </source>
</evidence>
<reference evidence="11 12" key="1">
    <citation type="submission" date="2015-02" db="EMBL/GenBank/DDBJ databases">
        <title>Draft genome of a novel marine cyanobacterium (Chroococcales) isolated from South Atlantic Ocean.</title>
        <authorList>
            <person name="Rigonato J."/>
            <person name="Alvarenga D.O."/>
            <person name="Branco L.H."/>
            <person name="Varani A.M."/>
            <person name="Brandini F.P."/>
            <person name="Fiore M.F."/>
        </authorList>
    </citation>
    <scope>NUCLEOTIDE SEQUENCE [LARGE SCALE GENOMIC DNA]</scope>
    <source>
        <strain evidence="11 12">CENA595</strain>
    </source>
</reference>
<comment type="catalytic activity">
    <reaction evidence="8">
        <text>L-seryl-[protein] + ATP = O-phospho-L-seryl-[protein] + ADP + H(+)</text>
        <dbReference type="Rhea" id="RHEA:17989"/>
        <dbReference type="Rhea" id="RHEA-COMP:9863"/>
        <dbReference type="Rhea" id="RHEA-COMP:11604"/>
        <dbReference type="ChEBI" id="CHEBI:15378"/>
        <dbReference type="ChEBI" id="CHEBI:29999"/>
        <dbReference type="ChEBI" id="CHEBI:30616"/>
        <dbReference type="ChEBI" id="CHEBI:83421"/>
        <dbReference type="ChEBI" id="CHEBI:456216"/>
        <dbReference type="EC" id="2.7.11.1"/>
    </reaction>
</comment>
<dbReference type="InterPro" id="IPR017441">
    <property type="entry name" value="Protein_kinase_ATP_BS"/>
</dbReference>
<dbReference type="PANTHER" id="PTHR24363">
    <property type="entry name" value="SERINE/THREONINE PROTEIN KINASE"/>
    <property type="match status" value="1"/>
</dbReference>